<feature type="region of interest" description="Disordered" evidence="1">
    <location>
        <begin position="40"/>
        <end position="60"/>
    </location>
</feature>
<accession>A0A0N4YRR9</accession>
<organism evidence="4">
    <name type="scientific">Nippostrongylus brasiliensis</name>
    <name type="common">Rat hookworm</name>
    <dbReference type="NCBI Taxonomy" id="27835"/>
    <lineage>
        <taxon>Eukaryota</taxon>
        <taxon>Metazoa</taxon>
        <taxon>Ecdysozoa</taxon>
        <taxon>Nematoda</taxon>
        <taxon>Chromadorea</taxon>
        <taxon>Rhabditida</taxon>
        <taxon>Rhabditina</taxon>
        <taxon>Rhabditomorpha</taxon>
        <taxon>Strongyloidea</taxon>
        <taxon>Heligmosomidae</taxon>
        <taxon>Nippostrongylus</taxon>
    </lineage>
</organism>
<evidence type="ECO:0000313" key="3">
    <source>
        <dbReference type="Proteomes" id="UP000271162"/>
    </source>
</evidence>
<reference evidence="2 3" key="2">
    <citation type="submission" date="2018-11" db="EMBL/GenBank/DDBJ databases">
        <authorList>
            <consortium name="Pathogen Informatics"/>
        </authorList>
    </citation>
    <scope>NUCLEOTIDE SEQUENCE [LARGE SCALE GENOMIC DNA]</scope>
</reference>
<protein>
    <submittedName>
        <fullName evidence="4">DUF4604 domain-containing protein</fullName>
    </submittedName>
</protein>
<name>A0A0N4YRR9_NIPBR</name>
<reference evidence="4" key="1">
    <citation type="submission" date="2017-02" db="UniProtKB">
        <authorList>
            <consortium name="WormBaseParasite"/>
        </authorList>
    </citation>
    <scope>IDENTIFICATION</scope>
</reference>
<dbReference type="WBParaSite" id="NBR_0001994101-mRNA-1">
    <property type="protein sequence ID" value="NBR_0001994101-mRNA-1"/>
    <property type="gene ID" value="NBR_0001994101"/>
</dbReference>
<gene>
    <name evidence="2" type="ORF">NBR_LOCUS19942</name>
</gene>
<sequence length="150" mass="17195">MALVIFSDDEDVSRHGAVLDTIHNDIVKRAKTPEPTILFEDKENIERGGPSGHSDDDEAFIPALTVDDYESLYEEPAELKMHLRPKREVWSVEDDLPLEDVQAIMRIDEATERKKLPKRRRQVEVGSSQSDSDMDLPLSHFVSARYDKFD</sequence>
<evidence type="ECO:0000313" key="2">
    <source>
        <dbReference type="EMBL" id="VDL83678.1"/>
    </source>
</evidence>
<proteinExistence type="predicted"/>
<feature type="region of interest" description="Disordered" evidence="1">
    <location>
        <begin position="115"/>
        <end position="137"/>
    </location>
</feature>
<dbReference type="AlphaFoldDB" id="A0A0N4YRR9"/>
<keyword evidence="3" id="KW-1185">Reference proteome</keyword>
<dbReference type="Proteomes" id="UP000271162">
    <property type="component" value="Unassembled WGS sequence"/>
</dbReference>
<evidence type="ECO:0000256" key="1">
    <source>
        <dbReference type="SAM" id="MobiDB-lite"/>
    </source>
</evidence>
<dbReference type="EMBL" id="UYSL01024644">
    <property type="protein sequence ID" value="VDL83678.1"/>
    <property type="molecule type" value="Genomic_DNA"/>
</dbReference>
<evidence type="ECO:0000313" key="4">
    <source>
        <dbReference type="WBParaSite" id="NBR_0001994101-mRNA-1"/>
    </source>
</evidence>